<dbReference type="Pfam" id="PF10070">
    <property type="entry name" value="DabA"/>
    <property type="match status" value="1"/>
</dbReference>
<evidence type="ECO:0000256" key="4">
    <source>
        <dbReference type="ARBA" id="ARBA00022833"/>
    </source>
</evidence>
<comment type="similarity">
    <text evidence="6">Belongs to the inorganic carbon transporter (TC 9.A.2) DabA family.</text>
</comment>
<comment type="caution">
    <text evidence="7">The sequence shown here is derived from an EMBL/GenBank/DDBJ whole genome shotgun (WGS) entry which is preliminary data.</text>
</comment>
<keyword evidence="2 6" id="KW-1003">Cell membrane</keyword>
<keyword evidence="5 6" id="KW-0472">Membrane</keyword>
<accession>A0A402BEL7</accession>
<keyword evidence="3 6" id="KW-0479">Metal-binding</keyword>
<keyword evidence="4 6" id="KW-0862">Zinc</keyword>
<comment type="function">
    <text evidence="6">Part of an energy-coupled inorganic carbon pump.</text>
</comment>
<feature type="binding site" evidence="6">
    <location>
        <position position="615"/>
    </location>
    <ligand>
        <name>Zn(2+)</name>
        <dbReference type="ChEBI" id="CHEBI:29105"/>
    </ligand>
</feature>
<dbReference type="Proteomes" id="UP000287171">
    <property type="component" value="Unassembled WGS sequence"/>
</dbReference>
<dbReference type="InterPro" id="IPR018752">
    <property type="entry name" value="DabA"/>
</dbReference>
<sequence>METTYTESMRPIQMDMQGDVRRSIREASQIIAPYWPLDAFIANNALANLEHLPFHQAMRDARALGRGNGFLPLKMYRTFFTQQRISEQDVSTAIGDLQKMLALPASIELGTRTWLLQPVYTAWLCQEETHEQVKARQPERWEVIRRHLQAAPAAFAEAGRSGEGKESIPVSAEVTTMVNNQMILWCAAFLDEGQAGWSMPGREQGFYHCWKDLAGEVGLFSFLGDRTLPKSIRDLPDEANMALARSLQGLSRHLSAGTENDTQRFWTEQFTRHLAQLPGWASIIRWREEHPESLWQQRYPITLTDYLAVRLFYELTYLETSVRQPSRSTSLLTRLFTASTKEGEQEHTAELIALLVILCDSLQLEMQEIIDLPTTHFAQLLHLANAWSVEKQQLLWQKAYELHYRDQLLTTVRSHQTGKPETAATPRARTQALFCIDVRSEGLRRHIEALGPYETYGVAGFFGVPMLYHPFGAAGNLTLAPALITPTSHVSEVPRASARTMARQRLSGNALVYRWQLLIHTLREHLLTPFAFVEMVGGFFLFPLLGRTLLPDRWKQLQSTIVGKLLPDVPSEPSILTDPSEPGMSREEQARMVGNLLRSIGMTSHFARLILLCGHGSESENNPYASSLDCGACGGNAGGTSALVTASILNSPAIRAILAEQGTVLPKETFFLAGEHNTTTDEIRILNEDQVPASHRAELHQLKQDLVQAGKDNAGRRLLNLPDASRGQQNVIRHVQQRASDWSQIRPEWGLARNAAFLCGRRSLTTQRDLEGRVFLHSYDQSQDPDGSILEGIMTAPLVVAEWINMQYYLSTIDNQAFGSDTKLLHNVVGQIGVMQGQQSDLLIGLPMQSVMYGNDLYHEPMRLLAIIEADPERIAAILARHAHLHNLVNNQWITLIAYDAATTVAYEFSSATSWHAR</sequence>
<evidence type="ECO:0000256" key="1">
    <source>
        <dbReference type="ARBA" id="ARBA00022448"/>
    </source>
</evidence>
<dbReference type="EMBL" id="BIFT01000002">
    <property type="protein sequence ID" value="GCE29838.1"/>
    <property type="molecule type" value="Genomic_DNA"/>
</dbReference>
<dbReference type="GO" id="GO:0005886">
    <property type="term" value="C:plasma membrane"/>
    <property type="evidence" value="ECO:0007669"/>
    <property type="project" value="UniProtKB-SubCell"/>
</dbReference>
<evidence type="ECO:0000313" key="7">
    <source>
        <dbReference type="EMBL" id="GCE29838.1"/>
    </source>
</evidence>
<evidence type="ECO:0000256" key="6">
    <source>
        <dbReference type="HAMAP-Rule" id="MF_01871"/>
    </source>
</evidence>
<reference evidence="8" key="1">
    <citation type="submission" date="2018-12" db="EMBL/GenBank/DDBJ databases">
        <title>Tengunoibacter tsumagoiensis gen. nov., sp. nov., Dictyobacter kobayashii sp. nov., D. alpinus sp. nov., and D. joshuensis sp. nov. and description of Dictyobacteraceae fam. nov. within the order Ktedonobacterales isolated from Tengu-no-mugimeshi.</title>
        <authorList>
            <person name="Wang C.M."/>
            <person name="Zheng Y."/>
            <person name="Sakai Y."/>
            <person name="Toyoda A."/>
            <person name="Minakuchi Y."/>
            <person name="Abe K."/>
            <person name="Yokota A."/>
            <person name="Yabe S."/>
        </authorList>
    </citation>
    <scope>NUCLEOTIDE SEQUENCE [LARGE SCALE GENOMIC DNA]</scope>
    <source>
        <strain evidence="8">Uno16</strain>
    </source>
</reference>
<dbReference type="HAMAP" id="MF_01871">
    <property type="entry name" value="DabA"/>
    <property type="match status" value="1"/>
</dbReference>
<feature type="binding site" evidence="6">
    <location>
        <position position="437"/>
    </location>
    <ligand>
        <name>Zn(2+)</name>
        <dbReference type="ChEBI" id="CHEBI:29105"/>
    </ligand>
</feature>
<gene>
    <name evidence="6" type="primary">dabA</name>
    <name evidence="7" type="ORF">KDA_53220</name>
</gene>
<feature type="binding site" evidence="6">
    <location>
        <position position="630"/>
    </location>
    <ligand>
        <name>Zn(2+)</name>
        <dbReference type="ChEBI" id="CHEBI:29105"/>
    </ligand>
</feature>
<name>A0A402BEL7_9CHLR</name>
<dbReference type="AlphaFoldDB" id="A0A402BEL7"/>
<dbReference type="GO" id="GO:0008270">
    <property type="term" value="F:zinc ion binding"/>
    <property type="evidence" value="ECO:0007669"/>
    <property type="project" value="UniProtKB-UniRule"/>
</dbReference>
<dbReference type="RefSeq" id="WP_161982422.1">
    <property type="nucleotide sequence ID" value="NZ_BIFT01000002.1"/>
</dbReference>
<evidence type="ECO:0000256" key="3">
    <source>
        <dbReference type="ARBA" id="ARBA00022723"/>
    </source>
</evidence>
<comment type="subcellular location">
    <subcellularLocation>
        <location evidence="6">Cell membrane</location>
        <topology evidence="6">Peripheral membrane protein</topology>
    </subcellularLocation>
</comment>
<feature type="binding site" evidence="6">
    <location>
        <position position="435"/>
    </location>
    <ligand>
        <name>Zn(2+)</name>
        <dbReference type="ChEBI" id="CHEBI:29105"/>
    </ligand>
</feature>
<dbReference type="PANTHER" id="PTHR38344:SF1">
    <property type="entry name" value="INORGANIC CARBON TRANSPORTER SUBUNIT DABA-RELATED"/>
    <property type="match status" value="1"/>
</dbReference>
<comment type="cofactor">
    <cofactor evidence="6">
        <name>Zn(2+)</name>
        <dbReference type="ChEBI" id="CHEBI:29105"/>
    </cofactor>
</comment>
<evidence type="ECO:0000256" key="5">
    <source>
        <dbReference type="ARBA" id="ARBA00023136"/>
    </source>
</evidence>
<proteinExistence type="inferred from homology"/>
<keyword evidence="8" id="KW-1185">Reference proteome</keyword>
<keyword evidence="1 6" id="KW-0813">Transport</keyword>
<evidence type="ECO:0000313" key="8">
    <source>
        <dbReference type="Proteomes" id="UP000287171"/>
    </source>
</evidence>
<organism evidence="7 8">
    <name type="scientific">Dictyobacter alpinus</name>
    <dbReference type="NCBI Taxonomy" id="2014873"/>
    <lineage>
        <taxon>Bacteria</taxon>
        <taxon>Bacillati</taxon>
        <taxon>Chloroflexota</taxon>
        <taxon>Ktedonobacteria</taxon>
        <taxon>Ktedonobacterales</taxon>
        <taxon>Dictyobacteraceae</taxon>
        <taxon>Dictyobacter</taxon>
    </lineage>
</organism>
<protein>
    <recommendedName>
        <fullName evidence="6">Probable inorganic carbon transporter subunit DabA</fullName>
    </recommendedName>
</protein>
<comment type="subunit">
    <text evidence="6">Forms a complex with DabB.</text>
</comment>
<evidence type="ECO:0000256" key="2">
    <source>
        <dbReference type="ARBA" id="ARBA00022475"/>
    </source>
</evidence>
<dbReference type="PANTHER" id="PTHR38344">
    <property type="entry name" value="UPF0753 PROTEIN AQ_863"/>
    <property type="match status" value="1"/>
</dbReference>